<organism evidence="2 3">
    <name type="scientific">Paenibacillus arenilitoris</name>
    <dbReference type="NCBI Taxonomy" id="2772299"/>
    <lineage>
        <taxon>Bacteria</taxon>
        <taxon>Bacillati</taxon>
        <taxon>Bacillota</taxon>
        <taxon>Bacilli</taxon>
        <taxon>Bacillales</taxon>
        <taxon>Paenibacillaceae</taxon>
        <taxon>Paenibacillus</taxon>
    </lineage>
</organism>
<dbReference type="AlphaFoldDB" id="A0A927H6A4"/>
<comment type="caution">
    <text evidence="2">The sequence shown here is derived from an EMBL/GenBank/DDBJ whole genome shotgun (WGS) entry which is preliminary data.</text>
</comment>
<evidence type="ECO:0000256" key="1">
    <source>
        <dbReference type="SAM" id="MobiDB-lite"/>
    </source>
</evidence>
<dbReference type="EMBL" id="JACXIY010000016">
    <property type="protein sequence ID" value="MBD2869780.1"/>
    <property type="molecule type" value="Genomic_DNA"/>
</dbReference>
<reference evidence="2" key="1">
    <citation type="submission" date="2020-09" db="EMBL/GenBank/DDBJ databases">
        <title>A novel bacterium of genus Paenibacillus, isolated from South China Sea.</title>
        <authorList>
            <person name="Huang H."/>
            <person name="Mo K."/>
            <person name="Hu Y."/>
        </authorList>
    </citation>
    <scope>NUCLEOTIDE SEQUENCE</scope>
    <source>
        <strain evidence="2">IB182493</strain>
    </source>
</reference>
<name>A0A927H6A4_9BACL</name>
<keyword evidence="3" id="KW-1185">Reference proteome</keyword>
<feature type="compositionally biased region" description="Basic and acidic residues" evidence="1">
    <location>
        <begin position="1"/>
        <end position="31"/>
    </location>
</feature>
<accession>A0A927H6A4</accession>
<evidence type="ECO:0000313" key="3">
    <source>
        <dbReference type="Proteomes" id="UP000632125"/>
    </source>
</evidence>
<gene>
    <name evidence="2" type="ORF">IDH41_14415</name>
</gene>
<protein>
    <submittedName>
        <fullName evidence="2">Uncharacterized protein</fullName>
    </submittedName>
</protein>
<dbReference type="RefSeq" id="WP_190862172.1">
    <property type="nucleotide sequence ID" value="NZ_JACXIY010000016.1"/>
</dbReference>
<dbReference type="Proteomes" id="UP000632125">
    <property type="component" value="Unassembled WGS sequence"/>
</dbReference>
<evidence type="ECO:0000313" key="2">
    <source>
        <dbReference type="EMBL" id="MBD2869780.1"/>
    </source>
</evidence>
<feature type="region of interest" description="Disordered" evidence="1">
    <location>
        <begin position="1"/>
        <end position="45"/>
    </location>
</feature>
<sequence>MAGNRMDKAEDHRMHTSLREHTATLKTEKFAKRPPSLNRINKQLP</sequence>
<proteinExistence type="predicted"/>